<name>A0ABQ5DZR6_9ASTR</name>
<dbReference type="EMBL" id="BQNB010015637">
    <property type="protein sequence ID" value="GJT42339.1"/>
    <property type="molecule type" value="Genomic_DNA"/>
</dbReference>
<protein>
    <submittedName>
        <fullName evidence="2">Uncharacterized protein</fullName>
    </submittedName>
</protein>
<sequence>MDAIAVNPSPSFKRLSKPPSMSTPSKGAEENKKKRSELEDSDAYEVCGPSNEGDGCKADDPKDKKKRKKYIEDDYGSA</sequence>
<evidence type="ECO:0000256" key="1">
    <source>
        <dbReference type="SAM" id="MobiDB-lite"/>
    </source>
</evidence>
<organism evidence="2 3">
    <name type="scientific">Tanacetum coccineum</name>
    <dbReference type="NCBI Taxonomy" id="301880"/>
    <lineage>
        <taxon>Eukaryota</taxon>
        <taxon>Viridiplantae</taxon>
        <taxon>Streptophyta</taxon>
        <taxon>Embryophyta</taxon>
        <taxon>Tracheophyta</taxon>
        <taxon>Spermatophyta</taxon>
        <taxon>Magnoliopsida</taxon>
        <taxon>eudicotyledons</taxon>
        <taxon>Gunneridae</taxon>
        <taxon>Pentapetalae</taxon>
        <taxon>asterids</taxon>
        <taxon>campanulids</taxon>
        <taxon>Asterales</taxon>
        <taxon>Asteraceae</taxon>
        <taxon>Asteroideae</taxon>
        <taxon>Anthemideae</taxon>
        <taxon>Anthemidinae</taxon>
        <taxon>Tanacetum</taxon>
    </lineage>
</organism>
<evidence type="ECO:0000313" key="3">
    <source>
        <dbReference type="Proteomes" id="UP001151760"/>
    </source>
</evidence>
<dbReference type="Proteomes" id="UP001151760">
    <property type="component" value="Unassembled WGS sequence"/>
</dbReference>
<reference evidence="2" key="2">
    <citation type="submission" date="2022-01" db="EMBL/GenBank/DDBJ databases">
        <authorList>
            <person name="Yamashiro T."/>
            <person name="Shiraishi A."/>
            <person name="Satake H."/>
            <person name="Nakayama K."/>
        </authorList>
    </citation>
    <scope>NUCLEOTIDE SEQUENCE</scope>
</reference>
<evidence type="ECO:0000313" key="2">
    <source>
        <dbReference type="EMBL" id="GJT42339.1"/>
    </source>
</evidence>
<reference evidence="2" key="1">
    <citation type="journal article" date="2022" name="Int. J. Mol. Sci.">
        <title>Draft Genome of Tanacetum Coccineum: Genomic Comparison of Closely Related Tanacetum-Family Plants.</title>
        <authorList>
            <person name="Yamashiro T."/>
            <person name="Shiraishi A."/>
            <person name="Nakayama K."/>
            <person name="Satake H."/>
        </authorList>
    </citation>
    <scope>NUCLEOTIDE SEQUENCE</scope>
</reference>
<proteinExistence type="predicted"/>
<keyword evidence="3" id="KW-1185">Reference proteome</keyword>
<comment type="caution">
    <text evidence="2">The sequence shown here is derived from an EMBL/GenBank/DDBJ whole genome shotgun (WGS) entry which is preliminary data.</text>
</comment>
<feature type="compositionally biased region" description="Basic and acidic residues" evidence="1">
    <location>
        <begin position="27"/>
        <end position="38"/>
    </location>
</feature>
<feature type="region of interest" description="Disordered" evidence="1">
    <location>
        <begin position="1"/>
        <end position="78"/>
    </location>
</feature>
<accession>A0ABQ5DZR6</accession>
<gene>
    <name evidence="2" type="ORF">Tco_0951054</name>
</gene>
<feature type="compositionally biased region" description="Basic and acidic residues" evidence="1">
    <location>
        <begin position="54"/>
        <end position="63"/>
    </location>
</feature>